<evidence type="ECO:0000256" key="2">
    <source>
        <dbReference type="ARBA" id="ARBA00023043"/>
    </source>
</evidence>
<sequence>MMAASHGRLLLVNVLLARGADPLLENLSGVTAIEMALESNYIDSELIALRMLSGVSDTEIGKTLIVPALYHGKMHVAKYLLHHGVRTAYSTPNVWTRVRSLSELEVPLVHWWLGTTYNSAPDTREVLKLLLSEGLEVNTKDPQSGRTPLHTATFRISDPDVLEMLLSHGACANARDHEGVTPLCGAVRANHLTQIPPLVRAGACLQGCEKLFGIAVSLRRFQVILLLLHAGYNPSSSDMKTLVELGPRVPEPIQVLISSVRSEPTPLPMLCAAVLRETLQDRLNSYLDSVGCPYVVRSFIHLEHLCKRFLDLDSWNRILQWGQ</sequence>
<dbReference type="PROSITE" id="PS50088">
    <property type="entry name" value="ANK_REPEAT"/>
    <property type="match status" value="1"/>
</dbReference>
<reference evidence="5 6" key="1">
    <citation type="journal article" date="2021" name="Elife">
        <title>Chloroplast acquisition without the gene transfer in kleptoplastic sea slugs, Plakobranchus ocellatus.</title>
        <authorList>
            <person name="Maeda T."/>
            <person name="Takahashi S."/>
            <person name="Yoshida T."/>
            <person name="Shimamura S."/>
            <person name="Takaki Y."/>
            <person name="Nagai Y."/>
            <person name="Toyoda A."/>
            <person name="Suzuki Y."/>
            <person name="Arimoto A."/>
            <person name="Ishii H."/>
            <person name="Satoh N."/>
            <person name="Nishiyama T."/>
            <person name="Hasebe M."/>
            <person name="Maruyama T."/>
            <person name="Minagawa J."/>
            <person name="Obokata J."/>
            <person name="Shigenobu S."/>
        </authorList>
    </citation>
    <scope>NUCLEOTIDE SEQUENCE [LARGE SCALE GENOMIC DNA]</scope>
</reference>
<dbReference type="Gene3D" id="1.25.40.20">
    <property type="entry name" value="Ankyrin repeat-containing domain"/>
    <property type="match status" value="2"/>
</dbReference>
<dbReference type="AlphaFoldDB" id="A0AAV3XW60"/>
<dbReference type="Pfam" id="PF12796">
    <property type="entry name" value="Ank_2"/>
    <property type="match status" value="1"/>
</dbReference>
<organism evidence="5 6">
    <name type="scientific">Plakobranchus ocellatus</name>
    <dbReference type="NCBI Taxonomy" id="259542"/>
    <lineage>
        <taxon>Eukaryota</taxon>
        <taxon>Metazoa</taxon>
        <taxon>Spiralia</taxon>
        <taxon>Lophotrochozoa</taxon>
        <taxon>Mollusca</taxon>
        <taxon>Gastropoda</taxon>
        <taxon>Heterobranchia</taxon>
        <taxon>Euthyneura</taxon>
        <taxon>Panpulmonata</taxon>
        <taxon>Sacoglossa</taxon>
        <taxon>Placobranchoidea</taxon>
        <taxon>Plakobranchidae</taxon>
        <taxon>Plakobranchus</taxon>
    </lineage>
</organism>
<protein>
    <submittedName>
        <fullName evidence="5">Ankyrin-3</fullName>
    </submittedName>
</protein>
<evidence type="ECO:0000313" key="6">
    <source>
        <dbReference type="Proteomes" id="UP000735302"/>
    </source>
</evidence>
<dbReference type="PANTHER" id="PTHR24126">
    <property type="entry name" value="ANKYRIN REPEAT, PH AND SEC7 DOMAIN CONTAINING PROTEIN SECG-RELATED"/>
    <property type="match status" value="1"/>
</dbReference>
<evidence type="ECO:0000256" key="1">
    <source>
        <dbReference type="ARBA" id="ARBA00022737"/>
    </source>
</evidence>
<name>A0AAV3XW60_9GAST</name>
<evidence type="ECO:0000256" key="4">
    <source>
        <dbReference type="SAM" id="SignalP"/>
    </source>
</evidence>
<dbReference type="SMART" id="SM00248">
    <property type="entry name" value="ANK"/>
    <property type="match status" value="2"/>
</dbReference>
<evidence type="ECO:0000256" key="3">
    <source>
        <dbReference type="PROSITE-ProRule" id="PRU00023"/>
    </source>
</evidence>
<comment type="caution">
    <text evidence="5">The sequence shown here is derived from an EMBL/GenBank/DDBJ whole genome shotgun (WGS) entry which is preliminary data.</text>
</comment>
<dbReference type="PROSITE" id="PS50297">
    <property type="entry name" value="ANK_REP_REGION"/>
    <property type="match status" value="1"/>
</dbReference>
<dbReference type="SUPFAM" id="SSF48403">
    <property type="entry name" value="Ankyrin repeat"/>
    <property type="match status" value="1"/>
</dbReference>
<evidence type="ECO:0000313" key="5">
    <source>
        <dbReference type="EMBL" id="GFN74597.1"/>
    </source>
</evidence>
<accession>A0AAV3XW60</accession>
<keyword evidence="1" id="KW-0677">Repeat</keyword>
<feature type="chain" id="PRO_5043382884" evidence="4">
    <location>
        <begin position="20"/>
        <end position="323"/>
    </location>
</feature>
<feature type="repeat" description="ANK" evidence="3">
    <location>
        <begin position="144"/>
        <end position="177"/>
    </location>
</feature>
<gene>
    <name evidence="5" type="ORF">PoB_000110300</name>
</gene>
<dbReference type="InterPro" id="IPR002110">
    <property type="entry name" value="Ankyrin_rpt"/>
</dbReference>
<dbReference type="EMBL" id="BLXT01000140">
    <property type="protein sequence ID" value="GFN74597.1"/>
    <property type="molecule type" value="Genomic_DNA"/>
</dbReference>
<keyword evidence="2 3" id="KW-0040">ANK repeat</keyword>
<dbReference type="PANTHER" id="PTHR24126:SF14">
    <property type="entry name" value="ANK_REP_REGION DOMAIN-CONTAINING PROTEIN"/>
    <property type="match status" value="1"/>
</dbReference>
<keyword evidence="4" id="KW-0732">Signal</keyword>
<keyword evidence="6" id="KW-1185">Reference proteome</keyword>
<feature type="signal peptide" evidence="4">
    <location>
        <begin position="1"/>
        <end position="19"/>
    </location>
</feature>
<dbReference type="InterPro" id="IPR036770">
    <property type="entry name" value="Ankyrin_rpt-contain_sf"/>
</dbReference>
<dbReference type="Proteomes" id="UP000735302">
    <property type="component" value="Unassembled WGS sequence"/>
</dbReference>
<proteinExistence type="predicted"/>